<evidence type="ECO:0000313" key="4">
    <source>
        <dbReference type="Proteomes" id="UP000199705"/>
    </source>
</evidence>
<gene>
    <name evidence="3" type="ORF">SAMN05192573_117127</name>
</gene>
<feature type="domain" description="Glycosyltransferase 2-like" evidence="2">
    <location>
        <begin position="7"/>
        <end position="98"/>
    </location>
</feature>
<protein>
    <submittedName>
        <fullName evidence="3">Glycosyltransferase involved in cell wall bisynthesis</fullName>
    </submittedName>
</protein>
<dbReference type="SUPFAM" id="SSF53448">
    <property type="entry name" value="Nucleotide-diphospho-sugar transferases"/>
    <property type="match status" value="1"/>
</dbReference>
<dbReference type="EMBL" id="FNCG01000017">
    <property type="protein sequence ID" value="SDI23073.1"/>
    <property type="molecule type" value="Genomic_DNA"/>
</dbReference>
<evidence type="ECO:0000259" key="2">
    <source>
        <dbReference type="Pfam" id="PF00535"/>
    </source>
</evidence>
<keyword evidence="3" id="KW-0808">Transferase</keyword>
<organism evidence="3 4">
    <name type="scientific">Mucilaginibacter gossypii</name>
    <dbReference type="NCBI Taxonomy" id="551996"/>
    <lineage>
        <taxon>Bacteria</taxon>
        <taxon>Pseudomonadati</taxon>
        <taxon>Bacteroidota</taxon>
        <taxon>Sphingobacteriia</taxon>
        <taxon>Sphingobacteriales</taxon>
        <taxon>Sphingobacteriaceae</taxon>
        <taxon>Mucilaginibacter</taxon>
    </lineage>
</organism>
<dbReference type="PANTHER" id="PTHR43630">
    <property type="entry name" value="POLY-BETA-1,6-N-ACETYL-D-GLUCOSAMINE SYNTHASE"/>
    <property type="match status" value="1"/>
</dbReference>
<dbReference type="InterPro" id="IPR001173">
    <property type="entry name" value="Glyco_trans_2-like"/>
</dbReference>
<proteinExistence type="inferred from homology"/>
<dbReference type="InterPro" id="IPR029044">
    <property type="entry name" value="Nucleotide-diphossugar_trans"/>
</dbReference>
<evidence type="ECO:0000256" key="1">
    <source>
        <dbReference type="ARBA" id="ARBA00038494"/>
    </source>
</evidence>
<reference evidence="4" key="1">
    <citation type="submission" date="2016-10" db="EMBL/GenBank/DDBJ databases">
        <authorList>
            <person name="Varghese N."/>
            <person name="Submissions S."/>
        </authorList>
    </citation>
    <scope>NUCLEOTIDE SEQUENCE [LARGE SCALE GENOMIC DNA]</scope>
    <source>
        <strain evidence="4">Gh-67</strain>
    </source>
</reference>
<dbReference type="PANTHER" id="PTHR43630:SF2">
    <property type="entry name" value="GLYCOSYLTRANSFERASE"/>
    <property type="match status" value="1"/>
</dbReference>
<dbReference type="AlphaFoldDB" id="A0A1G8IW62"/>
<dbReference type="CDD" id="cd02511">
    <property type="entry name" value="Beta4Glucosyltransferase"/>
    <property type="match status" value="1"/>
</dbReference>
<dbReference type="STRING" id="551996.SAMN05192573_117127"/>
<dbReference type="Pfam" id="PF00535">
    <property type="entry name" value="Glycos_transf_2"/>
    <property type="match status" value="1"/>
</dbReference>
<evidence type="ECO:0000313" key="3">
    <source>
        <dbReference type="EMBL" id="SDI23073.1"/>
    </source>
</evidence>
<dbReference type="RefSeq" id="WP_091174031.1">
    <property type="nucleotide sequence ID" value="NZ_FNCG01000017.1"/>
</dbReference>
<accession>A0A1G8IW62</accession>
<sequence>MSESLDIIILTFNEEKNIGDCLQSAAALKANIYIVDSGSTDTTLAICQRYTQNVFSHPFENYAAQRNWALNNLPLTGTWVLNLDADHRVTPELAAQLNDIFSKPIDAETNGFLISRRTLFMGKWIKHGGHYPTYHANLFRRGFGHCEEKLYDQHFKVTGKTQVLKTDIIDVITDSLTSFIARHNHWATLEAQYLVEQQNTKVVDDNGKLVHPRLFGNPMERRRYMKNRYESFPLFVRPVIYFTIRYFIKLGFLDGKTGLVFHFLQGFWFRFLIDAKIYELQKESKKQ</sequence>
<dbReference type="Proteomes" id="UP000199705">
    <property type="component" value="Unassembled WGS sequence"/>
</dbReference>
<comment type="similarity">
    <text evidence="1">Belongs to the glycosyltransferase 2 family. WaaE/KdtX subfamily.</text>
</comment>
<dbReference type="Gene3D" id="3.90.550.10">
    <property type="entry name" value="Spore Coat Polysaccharide Biosynthesis Protein SpsA, Chain A"/>
    <property type="match status" value="1"/>
</dbReference>
<keyword evidence="4" id="KW-1185">Reference proteome</keyword>
<dbReference type="GO" id="GO:0016740">
    <property type="term" value="F:transferase activity"/>
    <property type="evidence" value="ECO:0007669"/>
    <property type="project" value="UniProtKB-KW"/>
</dbReference>
<name>A0A1G8IW62_9SPHI</name>